<dbReference type="InterPro" id="IPR006026">
    <property type="entry name" value="Peptidase_Metallo"/>
</dbReference>
<protein>
    <submittedName>
        <fullName evidence="2">Peptidase M12</fullName>
    </submittedName>
</protein>
<dbReference type="PROSITE" id="PS51257">
    <property type="entry name" value="PROKAR_LIPOPROTEIN"/>
    <property type="match status" value="1"/>
</dbReference>
<dbReference type="Proteomes" id="UP000290848">
    <property type="component" value="Unassembled WGS sequence"/>
</dbReference>
<evidence type="ECO:0000313" key="2">
    <source>
        <dbReference type="EMBL" id="RXF68829.1"/>
    </source>
</evidence>
<feature type="domain" description="Peptidase metallopeptidase" evidence="1">
    <location>
        <begin position="93"/>
        <end position="258"/>
    </location>
</feature>
<name>A0A4Q0M7Q3_9SPHI</name>
<dbReference type="GO" id="GO:0006508">
    <property type="term" value="P:proteolysis"/>
    <property type="evidence" value="ECO:0007669"/>
    <property type="project" value="InterPro"/>
</dbReference>
<dbReference type="InterPro" id="IPR001506">
    <property type="entry name" value="Peptidase_M12A"/>
</dbReference>
<dbReference type="GO" id="GO:0008270">
    <property type="term" value="F:zinc ion binding"/>
    <property type="evidence" value="ECO:0007669"/>
    <property type="project" value="InterPro"/>
</dbReference>
<evidence type="ECO:0000313" key="3">
    <source>
        <dbReference type="Proteomes" id="UP000290848"/>
    </source>
</evidence>
<dbReference type="SMART" id="SM00235">
    <property type="entry name" value="ZnMc"/>
    <property type="match status" value="1"/>
</dbReference>
<dbReference type="GO" id="GO:0004222">
    <property type="term" value="F:metalloendopeptidase activity"/>
    <property type="evidence" value="ECO:0007669"/>
    <property type="project" value="InterPro"/>
</dbReference>
<gene>
    <name evidence="2" type="ORF">EKH83_14000</name>
</gene>
<dbReference type="CDD" id="cd04327">
    <property type="entry name" value="ZnMc_MMP_like_3"/>
    <property type="match status" value="1"/>
</dbReference>
<accession>A0A4Q0M7Q3</accession>
<evidence type="ECO:0000259" key="1">
    <source>
        <dbReference type="SMART" id="SM00235"/>
    </source>
</evidence>
<dbReference type="RefSeq" id="WP_128770071.1">
    <property type="nucleotide sequence ID" value="NZ_RXOC01000009.1"/>
</dbReference>
<dbReference type="InterPro" id="IPR024079">
    <property type="entry name" value="MetalloPept_cat_dom_sf"/>
</dbReference>
<proteinExistence type="predicted"/>
<dbReference type="EMBL" id="RXOC01000009">
    <property type="protein sequence ID" value="RXF68829.1"/>
    <property type="molecule type" value="Genomic_DNA"/>
</dbReference>
<dbReference type="PANTHER" id="PTHR10127:SF850">
    <property type="entry name" value="METALLOENDOPEPTIDASE"/>
    <property type="match status" value="1"/>
</dbReference>
<dbReference type="Pfam" id="PF01400">
    <property type="entry name" value="Astacin"/>
    <property type="match status" value="1"/>
</dbReference>
<reference evidence="2 3" key="1">
    <citation type="submission" date="2018-12" db="EMBL/GenBank/DDBJ databases">
        <title>The Draft Genome Sequence of the Soil Bacterium Pedobacter tournemirensis R1.</title>
        <authorList>
            <person name="He J."/>
        </authorList>
    </citation>
    <scope>NUCLEOTIDE SEQUENCE [LARGE SCALE GENOMIC DNA]</scope>
    <source>
        <strain evidence="2 3">R1</strain>
    </source>
</reference>
<dbReference type="SUPFAM" id="SSF55486">
    <property type="entry name" value="Metalloproteases ('zincins'), catalytic domain"/>
    <property type="match status" value="1"/>
</dbReference>
<organism evidence="2 3">
    <name type="scientific">Arcticibacter tournemirensis</name>
    <dbReference type="NCBI Taxonomy" id="699437"/>
    <lineage>
        <taxon>Bacteria</taxon>
        <taxon>Pseudomonadati</taxon>
        <taxon>Bacteroidota</taxon>
        <taxon>Sphingobacteriia</taxon>
        <taxon>Sphingobacteriales</taxon>
        <taxon>Sphingobacteriaceae</taxon>
        <taxon>Arcticibacter</taxon>
    </lineage>
</organism>
<dbReference type="AlphaFoldDB" id="A0A4Q0M7Q3"/>
<dbReference type="Gene3D" id="3.40.390.10">
    <property type="entry name" value="Collagenase (Catalytic Domain)"/>
    <property type="match status" value="1"/>
</dbReference>
<sequence>MMYKRCLIILTLATMMFSCKKDQMQSDIPTTSDTSAVDALESEMAATRSDEENETDFESDARTPRVCVDRLTDSDPIILDERDDVNERAVLRKGTKWANGKTLKVFFMNGSSYLRNKVITYARRWANHANLHFVVTNNKAESDIRVGFKINRDRGSWSYLGKDADRYRKGKQTMNFGWFNRKTEESELRRTIIHEFGHAIGLAHEHLSPVSTINWDKPKVYDYYMGPPNNWTRKQVDDNVLNRYKPRDVRNTKYDPLSIMHYPVDPALTTDGQAVGENTTLSDKDKNFIKRIYPN</sequence>
<dbReference type="PANTHER" id="PTHR10127">
    <property type="entry name" value="DISCOIDIN, CUB, EGF, LAMININ , AND ZINC METALLOPROTEASE DOMAIN CONTAINING"/>
    <property type="match status" value="1"/>
</dbReference>
<comment type="caution">
    <text evidence="2">The sequence shown here is derived from an EMBL/GenBank/DDBJ whole genome shotgun (WGS) entry which is preliminary data.</text>
</comment>